<keyword evidence="9" id="KW-0963">Cytoplasm</keyword>
<comment type="subcellular location">
    <subcellularLocation>
        <location evidence="9">Cytoplasm</location>
    </subcellularLocation>
</comment>
<dbReference type="GO" id="GO:0018738">
    <property type="term" value="F:S-formylglutathione hydrolase activity"/>
    <property type="evidence" value="ECO:0007669"/>
    <property type="project" value="UniProtKB-EC"/>
</dbReference>
<dbReference type="InterPro" id="IPR029058">
    <property type="entry name" value="AB_hydrolase_fold"/>
</dbReference>
<evidence type="ECO:0000256" key="9">
    <source>
        <dbReference type="RuleBase" id="RU363068"/>
    </source>
</evidence>
<evidence type="ECO:0000256" key="2">
    <source>
        <dbReference type="ARBA" id="ARBA00005350"/>
    </source>
</evidence>
<dbReference type="NCBIfam" id="TIGR02821">
    <property type="entry name" value="fghA_ester_D"/>
    <property type="match status" value="1"/>
</dbReference>
<evidence type="ECO:0000256" key="8">
    <source>
        <dbReference type="PIRSR" id="PIRSR614186-1"/>
    </source>
</evidence>
<name>A0A7R9KG60_9ACAR</name>
<evidence type="ECO:0000256" key="6">
    <source>
        <dbReference type="ARBA" id="ARBA00022487"/>
    </source>
</evidence>
<evidence type="ECO:0000313" key="10">
    <source>
        <dbReference type="EMBL" id="CAD7622322.1"/>
    </source>
</evidence>
<dbReference type="OrthoDB" id="420518at2759"/>
<keyword evidence="6 9" id="KW-0719">Serine esterase</keyword>
<dbReference type="InterPro" id="IPR014186">
    <property type="entry name" value="S-formylglutathione_hydrol"/>
</dbReference>
<dbReference type="Pfam" id="PF00756">
    <property type="entry name" value="Esterase"/>
    <property type="match status" value="1"/>
</dbReference>
<evidence type="ECO:0000256" key="3">
    <source>
        <dbReference type="ARBA" id="ARBA00005622"/>
    </source>
</evidence>
<dbReference type="GO" id="GO:0017128">
    <property type="term" value="F:phospholipid scramblase activity"/>
    <property type="evidence" value="ECO:0007669"/>
    <property type="project" value="InterPro"/>
</dbReference>
<gene>
    <name evidence="10" type="ORF">OSB1V03_LOCUS2787</name>
</gene>
<dbReference type="PANTHER" id="PTHR10061">
    <property type="entry name" value="S-FORMYLGLUTATHIONE HYDROLASE"/>
    <property type="match status" value="1"/>
</dbReference>
<dbReference type="Pfam" id="PF03803">
    <property type="entry name" value="Scramblase"/>
    <property type="match status" value="1"/>
</dbReference>
<dbReference type="InterPro" id="IPR000801">
    <property type="entry name" value="Esterase-like"/>
</dbReference>
<dbReference type="InterPro" id="IPR005552">
    <property type="entry name" value="Scramblase"/>
</dbReference>
<comment type="function">
    <text evidence="1 9">Serine hydrolase involved in the detoxification of formaldehyde.</text>
</comment>
<evidence type="ECO:0000256" key="4">
    <source>
        <dbReference type="ARBA" id="ARBA00012479"/>
    </source>
</evidence>
<dbReference type="Gene3D" id="3.40.50.1820">
    <property type="entry name" value="alpha/beta hydrolase"/>
    <property type="match status" value="1"/>
</dbReference>
<dbReference type="EMBL" id="OC855606">
    <property type="protein sequence ID" value="CAD7622322.1"/>
    <property type="molecule type" value="Genomic_DNA"/>
</dbReference>
<dbReference type="EC" id="3.1.2.12" evidence="4 9"/>
<keyword evidence="7 9" id="KW-0378">Hydrolase</keyword>
<comment type="similarity">
    <text evidence="3 9">Belongs to the esterase D family.</text>
</comment>
<feature type="active site" description="Charge relay system" evidence="8">
    <location>
        <position position="266"/>
    </location>
</feature>
<dbReference type="AlphaFoldDB" id="A0A7R9KG60"/>
<keyword evidence="11" id="KW-1185">Reference proteome</keyword>
<feature type="active site" description="Charge relay system" evidence="8">
    <location>
        <position position="156"/>
    </location>
</feature>
<evidence type="ECO:0000256" key="7">
    <source>
        <dbReference type="ARBA" id="ARBA00022801"/>
    </source>
</evidence>
<feature type="active site" description="Charge relay system" evidence="8">
    <location>
        <position position="233"/>
    </location>
</feature>
<dbReference type="PANTHER" id="PTHR10061:SF0">
    <property type="entry name" value="S-FORMYLGLUTATHIONE HYDROLASE"/>
    <property type="match status" value="1"/>
</dbReference>
<protein>
    <recommendedName>
        <fullName evidence="5 9">S-formylglutathione hydrolase</fullName>
        <ecNumber evidence="4 9">3.1.2.12</ecNumber>
    </recommendedName>
</protein>
<proteinExistence type="inferred from homology"/>
<sequence length="510" mass="56790">MALANAMSVSLVSSNVCFGGKQEVYSHESREVKCKMSFSVYIPPKATDGTKVPVLYWLSGLTCTEQNFIIKSGFQRYASEEGVVVVGPDTSPRGLHIDGEEDDYDFGTGAGFYVDATQDKWKNNYRMFSYVTQELIPIIEQNFPVISGCQSICGHSMGGHGAIVCALKNPGLYKSVSAFSPIANPSKGKWGQKAFTGYLGNDPKDWEEWDSTYLVQKYNGPPLNLLIDQGSDDTYLAEDLMGKNLVDSCALANVPVIYRLQEGYDHSFFFVSTFIGEHIRHHSKAFDENVVTEQPITATTVGTTEFSLFGPSSADGASLDILKNYEALIVKQEVDIMGQMCDKYLNGKTILTATEEEESCCSCNCCRRGRRFEMKLTDEKGREVLRLKMKNHCCGQCFCFCRYEKLQVFSPTDSKIGSIEESCNCFHKQLMVYSLSNSDPIYSVNGPNCQSCRCCCTGTTFSINNYSTDEKCGTIAKKWSGLAKEALTYADNFCDLMYFEKSPKKDDDDD</sequence>
<organism evidence="10">
    <name type="scientific">Medioppia subpectinata</name>
    <dbReference type="NCBI Taxonomy" id="1979941"/>
    <lineage>
        <taxon>Eukaryota</taxon>
        <taxon>Metazoa</taxon>
        <taxon>Ecdysozoa</taxon>
        <taxon>Arthropoda</taxon>
        <taxon>Chelicerata</taxon>
        <taxon>Arachnida</taxon>
        <taxon>Acari</taxon>
        <taxon>Acariformes</taxon>
        <taxon>Sarcoptiformes</taxon>
        <taxon>Oribatida</taxon>
        <taxon>Brachypylina</taxon>
        <taxon>Oppioidea</taxon>
        <taxon>Oppiidae</taxon>
        <taxon>Medioppia</taxon>
    </lineage>
</organism>
<comment type="catalytic activity">
    <reaction evidence="9">
        <text>S-formylglutathione + H2O = formate + glutathione + H(+)</text>
        <dbReference type="Rhea" id="RHEA:14961"/>
        <dbReference type="ChEBI" id="CHEBI:15377"/>
        <dbReference type="ChEBI" id="CHEBI:15378"/>
        <dbReference type="ChEBI" id="CHEBI:15740"/>
        <dbReference type="ChEBI" id="CHEBI:57688"/>
        <dbReference type="ChEBI" id="CHEBI:57925"/>
        <dbReference type="EC" id="3.1.2.12"/>
    </reaction>
</comment>
<evidence type="ECO:0000256" key="1">
    <source>
        <dbReference type="ARBA" id="ARBA00002608"/>
    </source>
</evidence>
<dbReference type="GO" id="GO:0052689">
    <property type="term" value="F:carboxylic ester hydrolase activity"/>
    <property type="evidence" value="ECO:0007669"/>
    <property type="project" value="UniProtKB-KW"/>
</dbReference>
<dbReference type="FunFam" id="3.40.50.1820:FF:000002">
    <property type="entry name" value="S-formylglutathione hydrolase"/>
    <property type="match status" value="1"/>
</dbReference>
<dbReference type="Proteomes" id="UP000759131">
    <property type="component" value="Unassembled WGS sequence"/>
</dbReference>
<accession>A0A7R9KG60</accession>
<evidence type="ECO:0000313" key="11">
    <source>
        <dbReference type="Proteomes" id="UP000759131"/>
    </source>
</evidence>
<dbReference type="GO" id="GO:0005829">
    <property type="term" value="C:cytosol"/>
    <property type="evidence" value="ECO:0007669"/>
    <property type="project" value="TreeGrafter"/>
</dbReference>
<reference evidence="10" key="1">
    <citation type="submission" date="2020-11" db="EMBL/GenBank/DDBJ databases">
        <authorList>
            <person name="Tran Van P."/>
        </authorList>
    </citation>
    <scope>NUCLEOTIDE SEQUENCE</scope>
</reference>
<dbReference type="GO" id="GO:0046294">
    <property type="term" value="P:formaldehyde catabolic process"/>
    <property type="evidence" value="ECO:0007669"/>
    <property type="project" value="InterPro"/>
</dbReference>
<evidence type="ECO:0000256" key="5">
    <source>
        <dbReference type="ARBA" id="ARBA00016774"/>
    </source>
</evidence>
<comment type="similarity">
    <text evidence="2">Belongs to the phospholipid scramblase family.</text>
</comment>
<dbReference type="SUPFAM" id="SSF53474">
    <property type="entry name" value="alpha/beta-Hydrolases"/>
    <property type="match status" value="1"/>
</dbReference>
<dbReference type="EMBL" id="CAJPIZ010001031">
    <property type="protein sequence ID" value="CAG2102752.1"/>
    <property type="molecule type" value="Genomic_DNA"/>
</dbReference>